<protein>
    <submittedName>
        <fullName evidence="8">RNA polymerase sigma factor</fullName>
    </submittedName>
</protein>
<dbReference type="GO" id="GO:0003677">
    <property type="term" value="F:DNA binding"/>
    <property type="evidence" value="ECO:0007669"/>
    <property type="project" value="UniProtKB-KW"/>
</dbReference>
<dbReference type="InterPro" id="IPR039425">
    <property type="entry name" value="RNA_pol_sigma-70-like"/>
</dbReference>
<gene>
    <name evidence="9" type="ORF">KB893_017570</name>
    <name evidence="8" type="ORF">KB893_06670</name>
</gene>
<dbReference type="GO" id="GO:0016987">
    <property type="term" value="F:sigma factor activity"/>
    <property type="evidence" value="ECO:0007669"/>
    <property type="project" value="UniProtKB-KW"/>
</dbReference>
<reference evidence="9 10" key="1">
    <citation type="journal article" date="2021" name="Microbiol. Resour. Announc.">
        <title>Draft Genome Sequence of Coralloluteibacterium stylophorae LMG 29479T.</title>
        <authorList>
            <person name="Karlyshev A.V."/>
            <person name="Kudryashova E.B."/>
            <person name="Ariskina E.V."/>
            <person name="Conroy A.P."/>
            <person name="Abidueva E.Y."/>
        </authorList>
    </citation>
    <scope>NUCLEOTIDE SEQUENCE [LARGE SCALE GENOMIC DNA]</scope>
    <source>
        <strain evidence="9 10">LMG 29479</strain>
    </source>
</reference>
<dbReference type="GO" id="GO:0006352">
    <property type="term" value="P:DNA-templated transcription initiation"/>
    <property type="evidence" value="ECO:0007669"/>
    <property type="project" value="InterPro"/>
</dbReference>
<comment type="similarity">
    <text evidence="1">Belongs to the sigma-70 factor family. ECF subfamily.</text>
</comment>
<evidence type="ECO:0000256" key="4">
    <source>
        <dbReference type="ARBA" id="ARBA00023125"/>
    </source>
</evidence>
<evidence type="ECO:0000313" key="8">
    <source>
        <dbReference type="EMBL" id="MBR0562199.1"/>
    </source>
</evidence>
<keyword evidence="4" id="KW-0238">DNA-binding</keyword>
<evidence type="ECO:0000256" key="5">
    <source>
        <dbReference type="ARBA" id="ARBA00023163"/>
    </source>
</evidence>
<dbReference type="InterPro" id="IPR013325">
    <property type="entry name" value="RNA_pol_sigma_r2"/>
</dbReference>
<reference evidence="8" key="2">
    <citation type="submission" date="2021-04" db="EMBL/GenBank/DDBJ databases">
        <authorList>
            <person name="Karlyshev A.V."/>
        </authorList>
    </citation>
    <scope>NUCLEOTIDE SEQUENCE</scope>
    <source>
        <strain evidence="8">LMG 29479</strain>
    </source>
</reference>
<dbReference type="InterPro" id="IPR014284">
    <property type="entry name" value="RNA_pol_sigma-70_dom"/>
</dbReference>
<sequence>MKDTDGALDEAALLRRARRGDAQAFGMLYRLHARPIYALALRLTGQAAAAEDVVQETFLKAMQAMSGFREGAPMRPWLKRMAANAAIDRLRAERRLRPLEDVFAETQDAAEAAPSAVAEALGLLARLDPEARALVWLQQMEGWTHAELAQRFGRSESWSKSILSRALQRLRSELDEEDDRHA</sequence>
<dbReference type="RefSeq" id="WP_211926141.1">
    <property type="nucleotide sequence ID" value="NZ_JAGQFT020000017.1"/>
</dbReference>
<feature type="domain" description="RNA polymerase sigma factor 70 region 4 type 2" evidence="7">
    <location>
        <begin position="122"/>
        <end position="170"/>
    </location>
</feature>
<dbReference type="SUPFAM" id="SSF88659">
    <property type="entry name" value="Sigma3 and sigma4 domains of RNA polymerase sigma factors"/>
    <property type="match status" value="1"/>
</dbReference>
<dbReference type="Gene3D" id="1.10.1740.10">
    <property type="match status" value="1"/>
</dbReference>
<keyword evidence="2" id="KW-0805">Transcription regulation</keyword>
<dbReference type="InterPro" id="IPR013249">
    <property type="entry name" value="RNA_pol_sigma70_r4_t2"/>
</dbReference>
<dbReference type="InterPro" id="IPR007627">
    <property type="entry name" value="RNA_pol_sigma70_r2"/>
</dbReference>
<keyword evidence="3" id="KW-0731">Sigma factor</keyword>
<dbReference type="PANTHER" id="PTHR43133">
    <property type="entry name" value="RNA POLYMERASE ECF-TYPE SIGMA FACTO"/>
    <property type="match status" value="1"/>
</dbReference>
<dbReference type="Pfam" id="PF08281">
    <property type="entry name" value="Sigma70_r4_2"/>
    <property type="match status" value="1"/>
</dbReference>
<dbReference type="SUPFAM" id="SSF88946">
    <property type="entry name" value="Sigma2 domain of RNA polymerase sigma factors"/>
    <property type="match status" value="1"/>
</dbReference>
<dbReference type="Pfam" id="PF04542">
    <property type="entry name" value="Sigma70_r2"/>
    <property type="match status" value="1"/>
</dbReference>
<name>A0A8J7VUP1_9GAMM</name>
<evidence type="ECO:0000259" key="6">
    <source>
        <dbReference type="Pfam" id="PF04542"/>
    </source>
</evidence>
<feature type="domain" description="RNA polymerase sigma-70 region 2" evidence="6">
    <location>
        <begin position="28"/>
        <end position="95"/>
    </location>
</feature>
<keyword evidence="5" id="KW-0804">Transcription</keyword>
<evidence type="ECO:0000313" key="9">
    <source>
        <dbReference type="EMBL" id="MBS7458945.1"/>
    </source>
</evidence>
<comment type="caution">
    <text evidence="8">The sequence shown here is derived from an EMBL/GenBank/DDBJ whole genome shotgun (WGS) entry which is preliminary data.</text>
</comment>
<dbReference type="InterPro" id="IPR036388">
    <property type="entry name" value="WH-like_DNA-bd_sf"/>
</dbReference>
<evidence type="ECO:0000256" key="3">
    <source>
        <dbReference type="ARBA" id="ARBA00023082"/>
    </source>
</evidence>
<evidence type="ECO:0000256" key="2">
    <source>
        <dbReference type="ARBA" id="ARBA00023015"/>
    </source>
</evidence>
<keyword evidence="10" id="KW-1185">Reference proteome</keyword>
<dbReference type="EMBL" id="JAGQFT010000038">
    <property type="protein sequence ID" value="MBR0562199.1"/>
    <property type="molecule type" value="Genomic_DNA"/>
</dbReference>
<accession>A0A8J7VUP1</accession>
<dbReference type="NCBIfam" id="TIGR02937">
    <property type="entry name" value="sigma70-ECF"/>
    <property type="match status" value="1"/>
</dbReference>
<dbReference type="PANTHER" id="PTHR43133:SF8">
    <property type="entry name" value="RNA POLYMERASE SIGMA FACTOR HI_1459-RELATED"/>
    <property type="match status" value="1"/>
</dbReference>
<evidence type="ECO:0000313" key="10">
    <source>
        <dbReference type="Proteomes" id="UP000675747"/>
    </source>
</evidence>
<evidence type="ECO:0000259" key="7">
    <source>
        <dbReference type="Pfam" id="PF08281"/>
    </source>
</evidence>
<dbReference type="Gene3D" id="1.10.10.10">
    <property type="entry name" value="Winged helix-like DNA-binding domain superfamily/Winged helix DNA-binding domain"/>
    <property type="match status" value="1"/>
</dbReference>
<dbReference type="InterPro" id="IPR013324">
    <property type="entry name" value="RNA_pol_sigma_r3/r4-like"/>
</dbReference>
<dbReference type="AlphaFoldDB" id="A0A8J7VUP1"/>
<evidence type="ECO:0000256" key="1">
    <source>
        <dbReference type="ARBA" id="ARBA00010641"/>
    </source>
</evidence>
<dbReference type="EMBL" id="JAGQFT020000017">
    <property type="protein sequence ID" value="MBS7458945.1"/>
    <property type="molecule type" value="Genomic_DNA"/>
</dbReference>
<dbReference type="Proteomes" id="UP000675747">
    <property type="component" value="Unassembled WGS sequence"/>
</dbReference>
<proteinExistence type="inferred from homology"/>
<organism evidence="8">
    <name type="scientific">Coralloluteibacterium stylophorae</name>
    <dbReference type="NCBI Taxonomy" id="1776034"/>
    <lineage>
        <taxon>Bacteria</taxon>
        <taxon>Pseudomonadati</taxon>
        <taxon>Pseudomonadota</taxon>
        <taxon>Gammaproteobacteria</taxon>
        <taxon>Lysobacterales</taxon>
        <taxon>Lysobacteraceae</taxon>
        <taxon>Coralloluteibacterium</taxon>
    </lineage>
</organism>